<evidence type="ECO:0000256" key="3">
    <source>
        <dbReference type="PIRSR" id="PIRSR000915-3"/>
    </source>
</evidence>
<dbReference type="OMA" id="WHPAQSI"/>
<dbReference type="PANTHER" id="PTHR19288">
    <property type="entry name" value="4-NITROPHENYLPHOSPHATASE-RELATED"/>
    <property type="match status" value="1"/>
</dbReference>
<feature type="active site" description="Nucleophile" evidence="1">
    <location>
        <position position="23"/>
    </location>
</feature>
<dbReference type="SUPFAM" id="SSF56784">
    <property type="entry name" value="HAD-like"/>
    <property type="match status" value="1"/>
</dbReference>
<dbReference type="PANTHER" id="PTHR19288:SF93">
    <property type="entry name" value="FI11325P-RELATED"/>
    <property type="match status" value="1"/>
</dbReference>
<evidence type="ECO:0000313" key="4">
    <source>
        <dbReference type="EMBL" id="KAJ5068717.1"/>
    </source>
</evidence>
<keyword evidence="3" id="KW-0460">Magnesium</keyword>
<dbReference type="InterPro" id="IPR036412">
    <property type="entry name" value="HAD-like_sf"/>
</dbReference>
<feature type="binding site" evidence="2">
    <location>
        <position position="216"/>
    </location>
    <ligand>
        <name>substrate</name>
    </ligand>
</feature>
<organism evidence="4 5">
    <name type="scientific">Anaeramoeba ignava</name>
    <name type="common">Anaerobic marine amoeba</name>
    <dbReference type="NCBI Taxonomy" id="1746090"/>
    <lineage>
        <taxon>Eukaryota</taxon>
        <taxon>Metamonada</taxon>
        <taxon>Anaeramoebidae</taxon>
        <taxon>Anaeramoeba</taxon>
    </lineage>
</organism>
<feature type="binding site" evidence="3">
    <location>
        <position position="242"/>
    </location>
    <ligand>
        <name>Mg(2+)</name>
        <dbReference type="ChEBI" id="CHEBI:18420"/>
    </ligand>
</feature>
<proteinExistence type="predicted"/>
<evidence type="ECO:0000313" key="5">
    <source>
        <dbReference type="Proteomes" id="UP001149090"/>
    </source>
</evidence>
<dbReference type="GO" id="GO:0016791">
    <property type="term" value="F:phosphatase activity"/>
    <property type="evidence" value="ECO:0007669"/>
    <property type="project" value="TreeGrafter"/>
</dbReference>
<evidence type="ECO:0000256" key="1">
    <source>
        <dbReference type="PIRSR" id="PIRSR000915-1"/>
    </source>
</evidence>
<dbReference type="Proteomes" id="UP001149090">
    <property type="component" value="Unassembled WGS sequence"/>
</dbReference>
<feature type="binding site" evidence="3">
    <location>
        <position position="23"/>
    </location>
    <ligand>
        <name>Mg(2+)</name>
        <dbReference type="ChEBI" id="CHEBI:18420"/>
    </ligand>
</feature>
<sequence length="293" mass="32907">MAQLITKKDSQTILDSFDMFLFDLSGVVWSGNKMHPGAVELIQKLQKMGKKVLVATNNSSETQINIQEKLAKKEMNFDIEDIYCSTNATIDYLKKINYQDKIFVLGQKGITEELEKNGFNFITAQEVEQQNLSLEDVDLDDEIGCVIIGTDQNLNYYQIGLTCLYLAFPSKKGPRLYIAPNADRVYPVGDRTIPGPGTFIAACQTTTRRYPTIVAKPDPFIFQLIQKRFPDILPHRVCIVGDQFDTDILFAQNSGIRSLCVLTGLTSESMILENVKSGSIVPDFYCEDLTCLL</sequence>
<reference evidence="4" key="1">
    <citation type="submission" date="2022-10" db="EMBL/GenBank/DDBJ databases">
        <title>Novel sulphate-reducing endosymbionts in the free-living metamonad Anaeramoeba.</title>
        <authorList>
            <person name="Jerlstrom-Hultqvist J."/>
            <person name="Cepicka I."/>
            <person name="Gallot-Lavallee L."/>
            <person name="Salas-Leiva D."/>
            <person name="Curtis B.A."/>
            <person name="Zahonova K."/>
            <person name="Pipaliya S."/>
            <person name="Dacks J."/>
            <person name="Roger A.J."/>
        </authorList>
    </citation>
    <scope>NUCLEOTIDE SEQUENCE</scope>
    <source>
        <strain evidence="4">BMAN</strain>
    </source>
</reference>
<comment type="caution">
    <text evidence="4">The sequence shown here is derived from an EMBL/GenBank/DDBJ whole genome shotgun (WGS) entry which is preliminary data.</text>
</comment>
<dbReference type="Pfam" id="PF13242">
    <property type="entry name" value="Hydrolase_like"/>
    <property type="match status" value="1"/>
</dbReference>
<dbReference type="EMBL" id="JAPDFW010000114">
    <property type="protein sequence ID" value="KAJ5068717.1"/>
    <property type="molecule type" value="Genomic_DNA"/>
</dbReference>
<dbReference type="NCBIfam" id="TIGR01460">
    <property type="entry name" value="HAD-SF-IIA"/>
    <property type="match status" value="1"/>
</dbReference>
<dbReference type="InterPro" id="IPR023214">
    <property type="entry name" value="HAD_sf"/>
</dbReference>
<evidence type="ECO:0000256" key="2">
    <source>
        <dbReference type="PIRSR" id="PIRSR000915-2"/>
    </source>
</evidence>
<dbReference type="OrthoDB" id="413953at2759"/>
<name>A0A9Q0L9B1_ANAIG</name>
<accession>A0A9Q0L9B1</accession>
<dbReference type="PIRSF" id="PIRSF000915">
    <property type="entry name" value="PGP-type_phosphatase"/>
    <property type="match status" value="1"/>
</dbReference>
<gene>
    <name evidence="4" type="ORF">M0811_02660</name>
</gene>
<keyword evidence="3" id="KW-0479">Metal-binding</keyword>
<dbReference type="AlphaFoldDB" id="A0A9Q0L9B1"/>
<dbReference type="Pfam" id="PF13344">
    <property type="entry name" value="Hydrolase_6"/>
    <property type="match status" value="1"/>
</dbReference>
<dbReference type="InterPro" id="IPR006357">
    <property type="entry name" value="HAD-SF_hydro_IIA"/>
</dbReference>
<dbReference type="GO" id="GO:0005737">
    <property type="term" value="C:cytoplasm"/>
    <property type="evidence" value="ECO:0007669"/>
    <property type="project" value="TreeGrafter"/>
</dbReference>
<dbReference type="GO" id="GO:0046872">
    <property type="term" value="F:metal ion binding"/>
    <property type="evidence" value="ECO:0007669"/>
    <property type="project" value="UniProtKB-KW"/>
</dbReference>
<dbReference type="Gene3D" id="3.40.50.1000">
    <property type="entry name" value="HAD superfamily/HAD-like"/>
    <property type="match status" value="2"/>
</dbReference>
<protein>
    <recommendedName>
        <fullName evidence="6">4-nitrophenylphosphatase</fullName>
    </recommendedName>
</protein>
<keyword evidence="5" id="KW-1185">Reference proteome</keyword>
<evidence type="ECO:0008006" key="6">
    <source>
        <dbReference type="Google" id="ProtNLM"/>
    </source>
</evidence>
<comment type="cofactor">
    <cofactor evidence="3">
        <name>Mg(2+)</name>
        <dbReference type="ChEBI" id="CHEBI:18420"/>
    </cofactor>
    <text evidence="3">Divalent metal ions. Mg(2+) is the most effective.</text>
</comment>